<accession>A0A9P4V3F9</accession>
<evidence type="ECO:0000313" key="2">
    <source>
        <dbReference type="Proteomes" id="UP000799444"/>
    </source>
</evidence>
<proteinExistence type="predicted"/>
<organism evidence="1 2">
    <name type="scientific">Polyplosphaeria fusca</name>
    <dbReference type="NCBI Taxonomy" id="682080"/>
    <lineage>
        <taxon>Eukaryota</taxon>
        <taxon>Fungi</taxon>
        <taxon>Dikarya</taxon>
        <taxon>Ascomycota</taxon>
        <taxon>Pezizomycotina</taxon>
        <taxon>Dothideomycetes</taxon>
        <taxon>Pleosporomycetidae</taxon>
        <taxon>Pleosporales</taxon>
        <taxon>Tetraplosphaeriaceae</taxon>
        <taxon>Polyplosphaeria</taxon>
    </lineage>
</organism>
<dbReference type="AlphaFoldDB" id="A0A9P4V3F9"/>
<gene>
    <name evidence="1" type="ORF">EJ04DRAFT_52870</name>
</gene>
<reference evidence="1" key="1">
    <citation type="journal article" date="2020" name="Stud. Mycol.">
        <title>101 Dothideomycetes genomes: a test case for predicting lifestyles and emergence of pathogens.</title>
        <authorList>
            <person name="Haridas S."/>
            <person name="Albert R."/>
            <person name="Binder M."/>
            <person name="Bloem J."/>
            <person name="Labutti K."/>
            <person name="Salamov A."/>
            <person name="Andreopoulos B."/>
            <person name="Baker S."/>
            <person name="Barry K."/>
            <person name="Bills G."/>
            <person name="Bluhm B."/>
            <person name="Cannon C."/>
            <person name="Castanera R."/>
            <person name="Culley D."/>
            <person name="Daum C."/>
            <person name="Ezra D."/>
            <person name="Gonzalez J."/>
            <person name="Henrissat B."/>
            <person name="Kuo A."/>
            <person name="Liang C."/>
            <person name="Lipzen A."/>
            <person name="Lutzoni F."/>
            <person name="Magnuson J."/>
            <person name="Mondo S."/>
            <person name="Nolan M."/>
            <person name="Ohm R."/>
            <person name="Pangilinan J."/>
            <person name="Park H.-J."/>
            <person name="Ramirez L."/>
            <person name="Alfaro M."/>
            <person name="Sun H."/>
            <person name="Tritt A."/>
            <person name="Yoshinaga Y."/>
            <person name="Zwiers L.-H."/>
            <person name="Turgeon B."/>
            <person name="Goodwin S."/>
            <person name="Spatafora J."/>
            <person name="Crous P."/>
            <person name="Grigoriev I."/>
        </authorList>
    </citation>
    <scope>NUCLEOTIDE SEQUENCE</scope>
    <source>
        <strain evidence="1">CBS 125425</strain>
    </source>
</reference>
<protein>
    <submittedName>
        <fullName evidence="1">Uncharacterized protein</fullName>
    </submittedName>
</protein>
<keyword evidence="2" id="KW-1185">Reference proteome</keyword>
<dbReference type="Proteomes" id="UP000799444">
    <property type="component" value="Unassembled WGS sequence"/>
</dbReference>
<dbReference type="EMBL" id="ML996109">
    <property type="protein sequence ID" value="KAF2738462.1"/>
    <property type="molecule type" value="Genomic_DNA"/>
</dbReference>
<comment type="caution">
    <text evidence="1">The sequence shown here is derived from an EMBL/GenBank/DDBJ whole genome shotgun (WGS) entry which is preliminary data.</text>
</comment>
<sequence length="59" mass="7099">MHGRRCIKRLLEGLRIVRRLADSWLREWLRRCKGCCCCCCCCCCYCIFMRYPQPPPPIE</sequence>
<evidence type="ECO:0000313" key="1">
    <source>
        <dbReference type="EMBL" id="KAF2738462.1"/>
    </source>
</evidence>
<name>A0A9P4V3F9_9PLEO</name>